<name>A0A2N5V5W7_9BASI</name>
<evidence type="ECO:0000256" key="1">
    <source>
        <dbReference type="SAM" id="MobiDB-lite"/>
    </source>
</evidence>
<evidence type="ECO:0000313" key="2">
    <source>
        <dbReference type="EMBL" id="PLW45296.1"/>
    </source>
</evidence>
<dbReference type="EMBL" id="PGCJ01000129">
    <property type="protein sequence ID" value="PLW45296.1"/>
    <property type="molecule type" value="Genomic_DNA"/>
</dbReference>
<feature type="region of interest" description="Disordered" evidence="1">
    <location>
        <begin position="1"/>
        <end position="43"/>
    </location>
</feature>
<reference evidence="2 3" key="1">
    <citation type="submission" date="2017-11" db="EMBL/GenBank/DDBJ databases">
        <title>De novo assembly and phasing of dikaryotic genomes from two isolates of Puccinia coronata f. sp. avenae, the causal agent of oat crown rust.</title>
        <authorList>
            <person name="Miller M.E."/>
            <person name="Zhang Y."/>
            <person name="Omidvar V."/>
            <person name="Sperschneider J."/>
            <person name="Schwessinger B."/>
            <person name="Raley C."/>
            <person name="Palmer J.M."/>
            <person name="Garnica D."/>
            <person name="Upadhyaya N."/>
            <person name="Rathjen J."/>
            <person name="Taylor J.M."/>
            <person name="Park R.F."/>
            <person name="Dodds P.N."/>
            <person name="Hirsch C.D."/>
            <person name="Kianian S.F."/>
            <person name="Figueroa M."/>
        </authorList>
    </citation>
    <scope>NUCLEOTIDE SEQUENCE [LARGE SCALE GENOMIC DNA]</scope>
    <source>
        <strain evidence="2">12NC29</strain>
    </source>
</reference>
<keyword evidence="3" id="KW-1185">Reference proteome</keyword>
<gene>
    <name evidence="2" type="ORF">PCANC_16953</name>
</gene>
<evidence type="ECO:0000313" key="3">
    <source>
        <dbReference type="Proteomes" id="UP000235388"/>
    </source>
</evidence>
<feature type="compositionally biased region" description="Basic and acidic residues" evidence="1">
    <location>
        <begin position="9"/>
        <end position="26"/>
    </location>
</feature>
<protein>
    <submittedName>
        <fullName evidence="2">Uncharacterized protein</fullName>
    </submittedName>
</protein>
<dbReference type="Proteomes" id="UP000235388">
    <property type="component" value="Unassembled WGS sequence"/>
</dbReference>
<comment type="caution">
    <text evidence="2">The sequence shown here is derived from an EMBL/GenBank/DDBJ whole genome shotgun (WGS) entry which is preliminary data.</text>
</comment>
<proteinExistence type="predicted"/>
<organism evidence="2 3">
    <name type="scientific">Puccinia coronata f. sp. avenae</name>
    <dbReference type="NCBI Taxonomy" id="200324"/>
    <lineage>
        <taxon>Eukaryota</taxon>
        <taxon>Fungi</taxon>
        <taxon>Dikarya</taxon>
        <taxon>Basidiomycota</taxon>
        <taxon>Pucciniomycotina</taxon>
        <taxon>Pucciniomycetes</taxon>
        <taxon>Pucciniales</taxon>
        <taxon>Pucciniaceae</taxon>
        <taxon>Puccinia</taxon>
    </lineage>
</organism>
<dbReference type="AlphaFoldDB" id="A0A2N5V5W7"/>
<sequence length="82" mass="9136">MSGFVCSSEQKEIQARDIPQTEDRSNNDQPLEADQEQLTRAKRLLPKNLSKRISDIANRLNSPAVLTTAGTLASRISQQINK</sequence>
<accession>A0A2N5V5W7</accession>